<feature type="domain" description="HTH La-type RNA-binding" evidence="6">
    <location>
        <begin position="97"/>
        <end position="186"/>
    </location>
</feature>
<keyword evidence="8" id="KW-1185">Reference proteome</keyword>
<dbReference type="GO" id="GO:0045727">
    <property type="term" value="P:positive regulation of translation"/>
    <property type="evidence" value="ECO:0007669"/>
    <property type="project" value="TreeGrafter"/>
</dbReference>
<dbReference type="InterPro" id="IPR006630">
    <property type="entry name" value="La_HTH"/>
</dbReference>
<feature type="compositionally biased region" description="Polar residues" evidence="4">
    <location>
        <begin position="365"/>
        <end position="376"/>
    </location>
</feature>
<proteinExistence type="predicted"/>
<dbReference type="Ensembl" id="ENSCCRT00000050234.2">
    <property type="protein sequence ID" value="ENSCCRP00000046348.2"/>
    <property type="gene ID" value="ENSCCRG00000024731.2"/>
</dbReference>
<reference evidence="7" key="1">
    <citation type="submission" date="2025-08" db="UniProtKB">
        <authorList>
            <consortium name="Ensembl"/>
        </authorList>
    </citation>
    <scope>IDENTIFICATION</scope>
</reference>
<dbReference type="InterPro" id="IPR034903">
    <property type="entry name" value="LARP4_RRM"/>
</dbReference>
<keyword evidence="5" id="KW-0732">Signal</keyword>
<reference evidence="7" key="2">
    <citation type="submission" date="2025-09" db="UniProtKB">
        <authorList>
            <consortium name="Ensembl"/>
        </authorList>
    </citation>
    <scope>IDENTIFICATION</scope>
</reference>
<keyword evidence="1" id="KW-0597">Phosphoprotein</keyword>
<dbReference type="AlphaFoldDB" id="A0A8C1CDC6"/>
<dbReference type="GeneTree" id="ENSGT00940000154409"/>
<evidence type="ECO:0000256" key="2">
    <source>
        <dbReference type="ARBA" id="ARBA00022884"/>
    </source>
</evidence>
<dbReference type="InterPro" id="IPR035979">
    <property type="entry name" value="RBD_domain_sf"/>
</dbReference>
<feature type="region of interest" description="Disordered" evidence="4">
    <location>
        <begin position="518"/>
        <end position="550"/>
    </location>
</feature>
<dbReference type="Proteomes" id="UP001108240">
    <property type="component" value="Unplaced"/>
</dbReference>
<dbReference type="CDD" id="cd08035">
    <property type="entry name" value="LARP_4"/>
    <property type="match status" value="1"/>
</dbReference>
<feature type="signal peptide" evidence="5">
    <location>
        <begin position="1"/>
        <end position="18"/>
    </location>
</feature>
<dbReference type="Pfam" id="PF05383">
    <property type="entry name" value="La"/>
    <property type="match status" value="1"/>
</dbReference>
<dbReference type="SUPFAM" id="SSF46785">
    <property type="entry name" value="Winged helix' DNA-binding domain"/>
    <property type="match status" value="1"/>
</dbReference>
<dbReference type="InterPro" id="IPR036390">
    <property type="entry name" value="WH_DNA-bd_sf"/>
</dbReference>
<dbReference type="Gene3D" id="1.10.10.10">
    <property type="entry name" value="Winged helix-like DNA-binding domain superfamily/Winged helix DNA-binding domain"/>
    <property type="match status" value="1"/>
</dbReference>
<dbReference type="InterPro" id="IPR045180">
    <property type="entry name" value="La_dom_prot"/>
</dbReference>
<dbReference type="InterPro" id="IPR058699">
    <property type="entry name" value="RRM_LARP4/4B"/>
</dbReference>
<dbReference type="CDD" id="cd12707">
    <property type="entry name" value="RRM_LARP4"/>
    <property type="match status" value="1"/>
</dbReference>
<dbReference type="PANTHER" id="PTHR22792">
    <property type="entry name" value="LUPUS LA PROTEIN-RELATED"/>
    <property type="match status" value="1"/>
</dbReference>
<dbReference type="GO" id="GO:0003730">
    <property type="term" value="F:mRNA 3'-UTR binding"/>
    <property type="evidence" value="ECO:0007669"/>
    <property type="project" value="TreeGrafter"/>
</dbReference>
<evidence type="ECO:0000256" key="3">
    <source>
        <dbReference type="PROSITE-ProRule" id="PRU00332"/>
    </source>
</evidence>
<dbReference type="SMART" id="SM00715">
    <property type="entry name" value="LA"/>
    <property type="match status" value="1"/>
</dbReference>
<feature type="compositionally biased region" description="Basic residues" evidence="4">
    <location>
        <begin position="426"/>
        <end position="437"/>
    </location>
</feature>
<dbReference type="GO" id="GO:0005829">
    <property type="term" value="C:cytosol"/>
    <property type="evidence" value="ECO:0007669"/>
    <property type="project" value="TreeGrafter"/>
</dbReference>
<evidence type="ECO:0000256" key="1">
    <source>
        <dbReference type="ARBA" id="ARBA00022553"/>
    </source>
</evidence>
<evidence type="ECO:0000313" key="7">
    <source>
        <dbReference type="Ensembl" id="ENSCCRP00000046348.2"/>
    </source>
</evidence>
<feature type="compositionally biased region" description="Low complexity" evidence="4">
    <location>
        <begin position="534"/>
        <end position="547"/>
    </location>
</feature>
<dbReference type="Pfam" id="PF26088">
    <property type="entry name" value="RRM_LARP4"/>
    <property type="match status" value="1"/>
</dbReference>
<organism evidence="7 8">
    <name type="scientific">Cyprinus carpio carpio</name>
    <dbReference type="NCBI Taxonomy" id="630221"/>
    <lineage>
        <taxon>Eukaryota</taxon>
        <taxon>Metazoa</taxon>
        <taxon>Chordata</taxon>
        <taxon>Craniata</taxon>
        <taxon>Vertebrata</taxon>
        <taxon>Euteleostomi</taxon>
        <taxon>Actinopterygii</taxon>
        <taxon>Neopterygii</taxon>
        <taxon>Teleostei</taxon>
        <taxon>Ostariophysi</taxon>
        <taxon>Cypriniformes</taxon>
        <taxon>Cyprinidae</taxon>
        <taxon>Cyprininae</taxon>
        <taxon>Cyprinus</taxon>
    </lineage>
</organism>
<feature type="region of interest" description="Disordered" evidence="4">
    <location>
        <begin position="346"/>
        <end position="456"/>
    </location>
</feature>
<dbReference type="InterPro" id="IPR036388">
    <property type="entry name" value="WH-like_DNA-bd_sf"/>
</dbReference>
<dbReference type="PANTHER" id="PTHR22792:SF48">
    <property type="entry name" value="LA-RELATED PROTEIN 4"/>
    <property type="match status" value="1"/>
</dbReference>
<keyword evidence="2 3" id="KW-0694">RNA-binding</keyword>
<evidence type="ECO:0000313" key="8">
    <source>
        <dbReference type="Proteomes" id="UP001108240"/>
    </source>
</evidence>
<accession>A0A8C1CDC6</accession>
<evidence type="ECO:0000256" key="4">
    <source>
        <dbReference type="SAM" id="MobiDB-lite"/>
    </source>
</evidence>
<dbReference type="SUPFAM" id="SSF54928">
    <property type="entry name" value="RNA-binding domain, RBD"/>
    <property type="match status" value="1"/>
</dbReference>
<evidence type="ECO:0000259" key="6">
    <source>
        <dbReference type="PROSITE" id="PS50961"/>
    </source>
</evidence>
<evidence type="ECO:0000256" key="5">
    <source>
        <dbReference type="SAM" id="SignalP"/>
    </source>
</evidence>
<dbReference type="PROSITE" id="PS50961">
    <property type="entry name" value="HTH_LA"/>
    <property type="match status" value="1"/>
</dbReference>
<dbReference type="GO" id="GO:0010494">
    <property type="term" value="C:cytoplasmic stress granule"/>
    <property type="evidence" value="ECO:0007669"/>
    <property type="project" value="TreeGrafter"/>
</dbReference>
<feature type="compositionally biased region" description="Polar residues" evidence="4">
    <location>
        <begin position="400"/>
        <end position="409"/>
    </location>
</feature>
<name>A0A8C1CDC6_CYPCA</name>
<feature type="chain" id="PRO_5039936129" evidence="5">
    <location>
        <begin position="19"/>
        <end position="587"/>
    </location>
</feature>
<protein>
    <submittedName>
        <fullName evidence="7">La ribonucleoprotein 4Aa</fullName>
    </submittedName>
</protein>
<sequence length="587" mass="64427">MNSLHCLLLFQVTAKGAGLNPNAKVWQEIPATQSEAPVDGTVASPWSQNNTAEGKGNFHIFCKHFKVPYSAGICQTLTFVYALCLHAVESKLPEEQPVSEETLRESLKKELEFCFSRENLSKDLYLISQMDSDQFVPIWTIASMEGIKVLTTDTDLILDVLRSSPMVQVDEKGEKVRPNHKRCIIILREVPETTPVEEVEALFKNDNCPKVISVEFAHNNNWYITFQSDTDAQQAYKYLREEVKTFQGKPIMARIKAINTFFAKNGYRSLDCSVYPQQSHTQSQYSSPLFMQPVYSPQQQYPLYGIVPPTWTPSPTPYFETPLAPFPNSGFVNGFSSPGHYKTGSTSLNLSRPFSRNRNHVKPQTRANDGLSSTVSPVALVDGLSGLHSPQPPSSAGPVLSSTELTSSFPHLASNDPTDDGTMAGRGRRTTYRGTRRRREDDRTTRPVPLSQVKVPSPKFDLAASNFPPLPGCSASPQGEPVLENRLSDVVRGLNREKKPEKVEPLVFKETSVTSAPVAAVPPTPAPTAHGPKPQASSATPAATPQSNIAPSSTPALVSYCFSQSDGYIQKGQVVSDVSVSGLPEEL</sequence>